<gene>
    <name evidence="1" type="ORF">S40285_10903</name>
</gene>
<name>A0A084QXP2_STAC4</name>
<proteinExistence type="predicted"/>
<organism evidence="1 2">
    <name type="scientific">Stachybotrys chlorohalonatus (strain IBT 40285)</name>
    <dbReference type="NCBI Taxonomy" id="1283841"/>
    <lineage>
        <taxon>Eukaryota</taxon>
        <taxon>Fungi</taxon>
        <taxon>Dikarya</taxon>
        <taxon>Ascomycota</taxon>
        <taxon>Pezizomycotina</taxon>
        <taxon>Sordariomycetes</taxon>
        <taxon>Hypocreomycetidae</taxon>
        <taxon>Hypocreales</taxon>
        <taxon>Stachybotryaceae</taxon>
        <taxon>Stachybotrys</taxon>
    </lineage>
</organism>
<dbReference type="EMBL" id="KL659735">
    <property type="protein sequence ID" value="KFA68727.1"/>
    <property type="molecule type" value="Genomic_DNA"/>
</dbReference>
<sequence>MLGKILEAIGKKAAVGRAGIIALPGIGL</sequence>
<keyword evidence="2" id="KW-1185">Reference proteome</keyword>
<dbReference type="HOGENOM" id="CLU_3413170_0_0_1"/>
<protein>
    <submittedName>
        <fullName evidence="1">Uncharacterized protein</fullName>
    </submittedName>
</protein>
<evidence type="ECO:0000313" key="1">
    <source>
        <dbReference type="EMBL" id="KFA68727.1"/>
    </source>
</evidence>
<accession>A0A084QXP2</accession>
<dbReference type="InParanoid" id="A0A084QXP2"/>
<evidence type="ECO:0000313" key="2">
    <source>
        <dbReference type="Proteomes" id="UP000028524"/>
    </source>
</evidence>
<reference evidence="1 2" key="1">
    <citation type="journal article" date="2014" name="BMC Genomics">
        <title>Comparative genome sequencing reveals chemotype-specific gene clusters in the toxigenic black mold Stachybotrys.</title>
        <authorList>
            <person name="Semeiks J."/>
            <person name="Borek D."/>
            <person name="Otwinowski Z."/>
            <person name="Grishin N.V."/>
        </authorList>
    </citation>
    <scope>NUCLEOTIDE SEQUENCE [LARGE SCALE GENOMIC DNA]</scope>
    <source>
        <strain evidence="1 2">IBT 40285</strain>
    </source>
</reference>
<dbReference type="AlphaFoldDB" id="A0A084QXP2"/>
<dbReference type="Proteomes" id="UP000028524">
    <property type="component" value="Unassembled WGS sequence"/>
</dbReference>